<sequence length="240" mass="27251">MPENTPHTPQHRTGWVSRSNPRLYSPRNIERYGDLIVDKAHRWAWKLDNDQLQDLYLRHVSAQHLEIGPADLHFLDHTPAPALEHQWQVDVLDINTAPLEAARHKLKGRAQVQLHEHDVLALPWPTKKRHYHSLAIGNVLHCVPGAGFSAKGTAIQGMAEALADDGVAWGYTLTSAQDPSTRTNRLARALMWHYNRIDNTFHNRGDRLADLERELKRHFASLQVWPMGAAAVFVAAEPIR</sequence>
<keyword evidence="2" id="KW-1185">Reference proteome</keyword>
<dbReference type="AlphaFoldDB" id="A0A840WT44"/>
<reference evidence="1 2" key="1">
    <citation type="submission" date="2020-08" db="EMBL/GenBank/DDBJ databases">
        <title>Sequencing the genomes of 1000 actinobacteria strains.</title>
        <authorList>
            <person name="Klenk H.-P."/>
        </authorList>
    </citation>
    <scope>NUCLEOTIDE SEQUENCE [LARGE SCALE GENOMIC DNA]</scope>
    <source>
        <strain evidence="1 2">DSM 44598</strain>
    </source>
</reference>
<dbReference type="EMBL" id="JACHDO010000001">
    <property type="protein sequence ID" value="MBB5494776.1"/>
    <property type="molecule type" value="Genomic_DNA"/>
</dbReference>
<dbReference type="Gene3D" id="3.40.50.150">
    <property type="entry name" value="Vaccinia Virus protein VP39"/>
    <property type="match status" value="1"/>
</dbReference>
<dbReference type="RefSeq" id="WP_246420558.1">
    <property type="nucleotide sequence ID" value="NZ_BAAAKM010000063.1"/>
</dbReference>
<name>A0A840WT44_9ACTN</name>
<comment type="caution">
    <text evidence="1">The sequence shown here is derived from an EMBL/GenBank/DDBJ whole genome shotgun (WGS) entry which is preliminary data.</text>
</comment>
<gene>
    <name evidence="1" type="ORF">HNR07_005913</name>
</gene>
<dbReference type="InterPro" id="IPR029063">
    <property type="entry name" value="SAM-dependent_MTases_sf"/>
</dbReference>
<accession>A0A840WT44</accession>
<evidence type="ECO:0000313" key="2">
    <source>
        <dbReference type="Proteomes" id="UP000579647"/>
    </source>
</evidence>
<evidence type="ECO:0000313" key="1">
    <source>
        <dbReference type="EMBL" id="MBB5494776.1"/>
    </source>
</evidence>
<protein>
    <submittedName>
        <fullName evidence="1">Uncharacterized protein</fullName>
    </submittedName>
</protein>
<proteinExistence type="predicted"/>
<dbReference type="SUPFAM" id="SSF53335">
    <property type="entry name" value="S-adenosyl-L-methionine-dependent methyltransferases"/>
    <property type="match status" value="1"/>
</dbReference>
<dbReference type="Proteomes" id="UP000579647">
    <property type="component" value="Unassembled WGS sequence"/>
</dbReference>
<organism evidence="1 2">
    <name type="scientific">Nocardiopsis metallicus</name>
    <dbReference type="NCBI Taxonomy" id="179819"/>
    <lineage>
        <taxon>Bacteria</taxon>
        <taxon>Bacillati</taxon>
        <taxon>Actinomycetota</taxon>
        <taxon>Actinomycetes</taxon>
        <taxon>Streptosporangiales</taxon>
        <taxon>Nocardiopsidaceae</taxon>
        <taxon>Nocardiopsis</taxon>
    </lineage>
</organism>